<gene>
    <name evidence="1" type="ORF">SDC9_210964</name>
</gene>
<reference evidence="1" key="1">
    <citation type="submission" date="2019-08" db="EMBL/GenBank/DDBJ databases">
        <authorList>
            <person name="Kucharzyk K."/>
            <person name="Murdoch R.W."/>
            <person name="Higgins S."/>
            <person name="Loffler F."/>
        </authorList>
    </citation>
    <scope>NUCLEOTIDE SEQUENCE</scope>
</reference>
<protein>
    <submittedName>
        <fullName evidence="1">Uncharacterized protein</fullName>
    </submittedName>
</protein>
<proteinExistence type="predicted"/>
<comment type="caution">
    <text evidence="1">The sequence shown here is derived from an EMBL/GenBank/DDBJ whole genome shotgun (WGS) entry which is preliminary data.</text>
</comment>
<dbReference type="AlphaFoldDB" id="A0A645JKG4"/>
<dbReference type="EMBL" id="VSSQ01142280">
    <property type="protein sequence ID" value="MPN63209.1"/>
    <property type="molecule type" value="Genomic_DNA"/>
</dbReference>
<organism evidence="1">
    <name type="scientific">bioreactor metagenome</name>
    <dbReference type="NCBI Taxonomy" id="1076179"/>
    <lineage>
        <taxon>unclassified sequences</taxon>
        <taxon>metagenomes</taxon>
        <taxon>ecological metagenomes</taxon>
    </lineage>
</organism>
<accession>A0A645JKG4</accession>
<sequence length="85" mass="9132">MDSIVTCLECLLDIISLSASEAKSTLISLFVNEEKATILINAPSSSLILDFILVAMYTNTSFGILKFSTSAFFFSIAIRVSKSGA</sequence>
<evidence type="ECO:0000313" key="1">
    <source>
        <dbReference type="EMBL" id="MPN63209.1"/>
    </source>
</evidence>
<name>A0A645JKG4_9ZZZZ</name>